<keyword evidence="8" id="KW-1185">Reference proteome</keyword>
<evidence type="ECO:0000259" key="6">
    <source>
        <dbReference type="SMART" id="SM01011"/>
    </source>
</evidence>
<evidence type="ECO:0000256" key="1">
    <source>
        <dbReference type="ARBA" id="ARBA00001936"/>
    </source>
</evidence>
<dbReference type="PANTHER" id="PTHR43226:SF1">
    <property type="entry name" value="XAA-PRO DIPEPTIDASE"/>
    <property type="match status" value="1"/>
</dbReference>
<comment type="caution">
    <text evidence="7">The sequence shown here is derived from an EMBL/GenBank/DDBJ whole genome shotgun (WGS) entry which is preliminary data.</text>
</comment>
<dbReference type="InterPro" id="IPR036005">
    <property type="entry name" value="Creatinase/aminopeptidase-like"/>
</dbReference>
<reference evidence="7 8" key="1">
    <citation type="submission" date="2024-03" db="EMBL/GenBank/DDBJ databases">
        <title>Genome-scale model development and genomic sequencing of the oleaginous clade Lipomyces.</title>
        <authorList>
            <consortium name="Lawrence Berkeley National Laboratory"/>
            <person name="Czajka J.J."/>
            <person name="Han Y."/>
            <person name="Kim J."/>
            <person name="Mondo S.J."/>
            <person name="Hofstad B.A."/>
            <person name="Robles A."/>
            <person name="Haridas S."/>
            <person name="Riley R."/>
            <person name="LaButti K."/>
            <person name="Pangilinan J."/>
            <person name="Andreopoulos W."/>
            <person name="Lipzen A."/>
            <person name="Yan J."/>
            <person name="Wang M."/>
            <person name="Ng V."/>
            <person name="Grigoriev I.V."/>
            <person name="Spatafora J.W."/>
            <person name="Magnuson J.K."/>
            <person name="Baker S.E."/>
            <person name="Pomraning K.R."/>
        </authorList>
    </citation>
    <scope>NUCLEOTIDE SEQUENCE [LARGE SCALE GENOMIC DNA]</scope>
    <source>
        <strain evidence="7 8">Phaff 52-87</strain>
    </source>
</reference>
<accession>A0ABR1F5H6</accession>
<dbReference type="EMBL" id="JBBJBU010000006">
    <property type="protein sequence ID" value="KAK7205090.1"/>
    <property type="molecule type" value="Genomic_DNA"/>
</dbReference>
<dbReference type="InterPro" id="IPR029149">
    <property type="entry name" value="Creatin/AminoP/Spt16_N"/>
</dbReference>
<dbReference type="Proteomes" id="UP001498771">
    <property type="component" value="Unassembled WGS sequence"/>
</dbReference>
<evidence type="ECO:0000256" key="4">
    <source>
        <dbReference type="ARBA" id="ARBA00022801"/>
    </source>
</evidence>
<dbReference type="SUPFAM" id="SSF53092">
    <property type="entry name" value="Creatinase/prolidase N-terminal domain"/>
    <property type="match status" value="1"/>
</dbReference>
<keyword evidence="4" id="KW-0378">Hydrolase</keyword>
<dbReference type="Gene3D" id="3.90.230.10">
    <property type="entry name" value="Creatinase/methionine aminopeptidase superfamily"/>
    <property type="match status" value="1"/>
</dbReference>
<dbReference type="SMART" id="SM01011">
    <property type="entry name" value="AMP_N"/>
    <property type="match status" value="1"/>
</dbReference>
<dbReference type="PANTHER" id="PTHR43226">
    <property type="entry name" value="XAA-PRO AMINOPEPTIDASE 3"/>
    <property type="match status" value="1"/>
</dbReference>
<feature type="domain" description="Aminopeptidase P N-terminal" evidence="6">
    <location>
        <begin position="7"/>
        <end position="146"/>
    </location>
</feature>
<evidence type="ECO:0000256" key="3">
    <source>
        <dbReference type="ARBA" id="ARBA00022723"/>
    </source>
</evidence>
<dbReference type="Pfam" id="PF00557">
    <property type="entry name" value="Peptidase_M24"/>
    <property type="match status" value="1"/>
</dbReference>
<evidence type="ECO:0000313" key="8">
    <source>
        <dbReference type="Proteomes" id="UP001498771"/>
    </source>
</evidence>
<gene>
    <name evidence="7" type="ORF">BZA70DRAFT_238707</name>
</gene>
<protein>
    <submittedName>
        <fullName evidence="7">Peptidase M24, structural domain-containing protein</fullName>
    </submittedName>
</protein>
<dbReference type="GeneID" id="90035970"/>
<name>A0ABR1F5H6_9ASCO</name>
<comment type="cofactor">
    <cofactor evidence="1">
        <name>Mn(2+)</name>
        <dbReference type="ChEBI" id="CHEBI:29035"/>
    </cofactor>
</comment>
<evidence type="ECO:0000256" key="2">
    <source>
        <dbReference type="ARBA" id="ARBA00008766"/>
    </source>
</evidence>
<dbReference type="SUPFAM" id="SSF55920">
    <property type="entry name" value="Creatinase/aminopeptidase"/>
    <property type="match status" value="1"/>
</dbReference>
<keyword evidence="3" id="KW-0479">Metal-binding</keyword>
<dbReference type="RefSeq" id="XP_064768123.1">
    <property type="nucleotide sequence ID" value="XM_064910458.1"/>
</dbReference>
<dbReference type="Pfam" id="PF05195">
    <property type="entry name" value="AMP_N"/>
    <property type="match status" value="1"/>
</dbReference>
<dbReference type="InterPro" id="IPR052433">
    <property type="entry name" value="X-Pro_dipept-like"/>
</dbReference>
<evidence type="ECO:0000313" key="7">
    <source>
        <dbReference type="EMBL" id="KAK7205090.1"/>
    </source>
</evidence>
<dbReference type="InterPro" id="IPR000994">
    <property type="entry name" value="Pept_M24"/>
</dbReference>
<sequence>MTREGKYPAKAHAAKVLAHFTTLSPASFAPSTPAPLFLLASPRSKLWPFCDQSQPFRQNRFFYYLSGCNLPDCYLVFDTATGKLVLYLPEVDKDDVIWSGMPLSIDEAKAEFDVDDVRYFPFLATDLSALSPRTVFTIEDLAKTADDHTALLSSLGSKTAITAGAPEFLEALEEARLIKDDYELALMRKASEISDNAHYKVMSTLTLASNETHIHAEFIYHSIRAGSKNQSYDPICCSGRSCSTLHYIKNDEPLGGRQLVLLDAGAEWKNYASDVTRTFPIDGNWTTEALAVYELVAKMQAACCERVAPGVEWDSLHLLAHELLIAGFLELGIFKPGADADKILASRVSSAFFPHGLGHTLGMDTHDTAGRANYADPDPMFRYLRIRRKLEAGMVVTVEPGIYFSPFQIAEWKEKACWAEFVDEDVLDKYWDVGGVRIEDDVLVTEDGYENFTKITKDPEEISKIIKSGGGL</sequence>
<evidence type="ECO:0000256" key="5">
    <source>
        <dbReference type="ARBA" id="ARBA00023211"/>
    </source>
</evidence>
<keyword evidence="5" id="KW-0464">Manganese</keyword>
<organism evidence="7 8">
    <name type="scientific">Myxozyma melibiosi</name>
    <dbReference type="NCBI Taxonomy" id="54550"/>
    <lineage>
        <taxon>Eukaryota</taxon>
        <taxon>Fungi</taxon>
        <taxon>Dikarya</taxon>
        <taxon>Ascomycota</taxon>
        <taxon>Saccharomycotina</taxon>
        <taxon>Lipomycetes</taxon>
        <taxon>Lipomycetales</taxon>
        <taxon>Lipomycetaceae</taxon>
        <taxon>Myxozyma</taxon>
    </lineage>
</organism>
<dbReference type="CDD" id="cd01087">
    <property type="entry name" value="Prolidase"/>
    <property type="match status" value="1"/>
</dbReference>
<proteinExistence type="inferred from homology"/>
<dbReference type="InterPro" id="IPR007865">
    <property type="entry name" value="Aminopep_P_N"/>
</dbReference>
<dbReference type="Gene3D" id="3.40.350.10">
    <property type="entry name" value="Creatinase/prolidase N-terminal domain"/>
    <property type="match status" value="1"/>
</dbReference>
<comment type="similarity">
    <text evidence="2">Belongs to the peptidase M24B family.</text>
</comment>